<evidence type="ECO:0000313" key="9">
    <source>
        <dbReference type="Proteomes" id="UP001590950"/>
    </source>
</evidence>
<evidence type="ECO:0000256" key="3">
    <source>
        <dbReference type="ARBA" id="ARBA00022448"/>
    </source>
</evidence>
<evidence type="ECO:0000259" key="7">
    <source>
        <dbReference type="Pfam" id="PF08801"/>
    </source>
</evidence>
<feature type="domain" description="Nucleoporin Nup133/Nup155-like C-terminal" evidence="6">
    <location>
        <begin position="672"/>
        <end position="1318"/>
    </location>
</feature>
<proteinExistence type="inferred from homology"/>
<dbReference type="InterPro" id="IPR042533">
    <property type="entry name" value="Nucleoporin_Nup155_C_1"/>
</dbReference>
<comment type="caution">
    <text evidence="8">The sequence shown here is derived from an EMBL/GenBank/DDBJ whole genome shotgun (WGS) entry which is preliminary data.</text>
</comment>
<evidence type="ECO:0000256" key="5">
    <source>
        <dbReference type="SAM" id="MobiDB-lite"/>
    </source>
</evidence>
<evidence type="ECO:0000256" key="2">
    <source>
        <dbReference type="ARBA" id="ARBA00007373"/>
    </source>
</evidence>
<name>A0ABR4A6P6_9LECA</name>
<feature type="compositionally biased region" description="Low complexity" evidence="5">
    <location>
        <begin position="45"/>
        <end position="71"/>
    </location>
</feature>
<evidence type="ECO:0000256" key="1">
    <source>
        <dbReference type="ARBA" id="ARBA00004123"/>
    </source>
</evidence>
<evidence type="ECO:0000256" key="4">
    <source>
        <dbReference type="ARBA" id="ARBA00023242"/>
    </source>
</evidence>
<feature type="compositionally biased region" description="Polar residues" evidence="5">
    <location>
        <begin position="1"/>
        <end position="10"/>
    </location>
</feature>
<dbReference type="InterPro" id="IPR042537">
    <property type="entry name" value="Nucleoporin_Nup155_C_2"/>
</dbReference>
<evidence type="ECO:0000313" key="8">
    <source>
        <dbReference type="EMBL" id="KAL2040429.1"/>
    </source>
</evidence>
<dbReference type="Gene3D" id="1.25.40.450">
    <property type="entry name" value="Nucleoporin, helical domain, N-terminal subdomain"/>
    <property type="match status" value="1"/>
</dbReference>
<dbReference type="Pfam" id="PF08801">
    <property type="entry name" value="Nucleoporin_N"/>
    <property type="match status" value="1"/>
</dbReference>
<dbReference type="InterPro" id="IPR042538">
    <property type="entry name" value="Nucleoporin_Nup155_C_3"/>
</dbReference>
<feature type="region of interest" description="Disordered" evidence="5">
    <location>
        <begin position="1"/>
        <end position="80"/>
    </location>
</feature>
<keyword evidence="4" id="KW-0539">Nucleus</keyword>
<dbReference type="PANTHER" id="PTHR10350:SF6">
    <property type="entry name" value="NUCLEAR PORE COMPLEX PROTEIN NUP155"/>
    <property type="match status" value="1"/>
</dbReference>
<keyword evidence="3" id="KW-0813">Transport</keyword>
<dbReference type="Gene3D" id="1.20.58.1780">
    <property type="match status" value="1"/>
</dbReference>
<dbReference type="InterPro" id="IPR014908">
    <property type="entry name" value="Nucleoporin_Nup133/Nup155_N"/>
</dbReference>
<organism evidence="8 9">
    <name type="scientific">Stereocaulon virgatum</name>
    <dbReference type="NCBI Taxonomy" id="373712"/>
    <lineage>
        <taxon>Eukaryota</taxon>
        <taxon>Fungi</taxon>
        <taxon>Dikarya</taxon>
        <taxon>Ascomycota</taxon>
        <taxon>Pezizomycotina</taxon>
        <taxon>Lecanoromycetes</taxon>
        <taxon>OSLEUM clade</taxon>
        <taxon>Lecanoromycetidae</taxon>
        <taxon>Lecanorales</taxon>
        <taxon>Lecanorineae</taxon>
        <taxon>Stereocaulaceae</taxon>
        <taxon>Stereocaulon</taxon>
    </lineage>
</organism>
<accession>A0ABR4A6P6</accession>
<keyword evidence="9" id="KW-1185">Reference proteome</keyword>
<dbReference type="InterPro" id="IPR004870">
    <property type="entry name" value="Nucleoporin_Nup155"/>
</dbReference>
<reference evidence="8 9" key="1">
    <citation type="submission" date="2024-09" db="EMBL/GenBank/DDBJ databases">
        <title>Rethinking Asexuality: The Enigmatic Case of Functional Sexual Genes in Lepraria (Stereocaulaceae).</title>
        <authorList>
            <person name="Doellman M."/>
            <person name="Sun Y."/>
            <person name="Barcenas-Pena A."/>
            <person name="Lumbsch H.T."/>
            <person name="Grewe F."/>
        </authorList>
    </citation>
    <scope>NUCLEOTIDE SEQUENCE [LARGE SCALE GENOMIC DNA]</scope>
    <source>
        <strain evidence="8 9">Mercado 3170</strain>
    </source>
</reference>
<dbReference type="PANTHER" id="PTHR10350">
    <property type="entry name" value="NUCLEAR PORE COMPLEX PROTEIN NUP155"/>
    <property type="match status" value="1"/>
</dbReference>
<dbReference type="EMBL" id="JBEFKJ010000021">
    <property type="protein sequence ID" value="KAL2040429.1"/>
    <property type="molecule type" value="Genomic_DNA"/>
</dbReference>
<dbReference type="Proteomes" id="UP001590950">
    <property type="component" value="Unassembled WGS sequence"/>
</dbReference>
<evidence type="ECO:0008006" key="10">
    <source>
        <dbReference type="Google" id="ProtNLM"/>
    </source>
</evidence>
<comment type="similarity">
    <text evidence="2">Belongs to the non-repetitive/WGA-negative nucleoporin family.</text>
</comment>
<evidence type="ECO:0000259" key="6">
    <source>
        <dbReference type="Pfam" id="PF03177"/>
    </source>
</evidence>
<dbReference type="Pfam" id="PF03177">
    <property type="entry name" value="Nucleoporin_C"/>
    <property type="match status" value="1"/>
</dbReference>
<dbReference type="Gene3D" id="1.25.40.440">
    <property type="entry name" value="Nucleoporin, helical domain, central subdomain"/>
    <property type="match status" value="1"/>
</dbReference>
<feature type="domain" description="Nucleoporin Nup133/Nup155-like N-terminal" evidence="7">
    <location>
        <begin position="119"/>
        <end position="567"/>
    </location>
</feature>
<dbReference type="Gene3D" id="1.20.120.1880">
    <property type="entry name" value="Nucleoporin, helical C-terminal domain"/>
    <property type="match status" value="1"/>
</dbReference>
<feature type="compositionally biased region" description="Polar residues" evidence="5">
    <location>
        <begin position="21"/>
        <end position="44"/>
    </location>
</feature>
<sequence>MSYAVPQTPQRPLPGAYVQTPAPSFNYQSRLNNPPTFQSSAIPTHQQHGAQGQDQAFTQQRQQVGQQSGRPQPEELRPIERASRTINQSLKQELNYPSLDEYVIQGPSTDYDVSSQPAWAPFQKVKSYNIPEVIFTQYNNAQISTLMGLFADLNHAWVAIDNAFYLWDYTHPHPDLIGFEEQPNNITAVRLVTPRPGVFLPSITRLLVIATTLDIILVGVASQAAPGGGQSVTLFSTRLSISIKGLHVDVIEGSATGRIFFTETGNDDVYELTYQQEERWFQSRCARINHTSKGLTAFNPVPMLGFGQKPQPERVIQMAMDDTRGLLYTLSSRSTIRVFSLRSNGFALTVAKTAHSITTDLQHTQINNTDLLSPNLSIISITPITSQESSKLHLMVTTTTGCRMFMSAAASTFYSIGPTSMVLQHIKFPPIDPSRPPSGQQSSIQMVSYGNNPALNSTSKALVPTRRAVRYAPGYFFCLVRKNEGNDLLFLSAPDTGRIARGRENPSLPKYPELGLWPLLGSRAEDIGLVSPAFEASKTPAGFGNELAVQYDSPTSEVAILTNTGVHTYRRRRLVDMFASAIKVGGGDEGLEGEIKRFIRFYGPSETASTALAVACGQGLDVTSDSRVARITDPIVLEFARKAFIEHGGKPHFNENQMMDQSVPTIDAIRPSPRHEGLALYIARLIRSIWSKAVVQESMSPVTGLIVNPTVSMGKLQTISQDLLSLKEFLESNKSFIDGLAGPDALGRASTKQDEISLQAEHRALHSLVVLVENIIEGIAFIQVLFEEQITEIMSSLSNETRQQVRNLTYEGLFSTASGKDMAKELVKAIVNRNIANGSNVETVAEALRRRCGTFCSAEDVIIFKAQELLKRSSEAGSESESGRNLLNEGLRLFKQVAGSLTMEQLQWAVRNFTSMQFYAGAIQLALDVAKESDRGNRALAWIQEGRQAQDPRATAFNSRKRCYNLIHEVIMNLDEASTQAPSMIDGQYTVTARRRTEAYDVIETSEDEAFQTDLYDWYLSQGRTDRLLEIHSPYIVTYLQRKAQDDIANADLLWRYHSQNGQNHEAARVQLDLAQSGFPLTLDQRIEYLGRAKANASTSTLGVARQTRHQLLRSISDLLDVANIQSDVLQRLRVDPRISAERRPQIEKELNGTMLPFDVLYNQYADQAGFFDLCLLIYQAADHRNPTDIRNTWQNLLDRKHDDTVERGEPQPFEAVSEAVRSMGIRLNLSETMFPINDLIPILERYSVEFQNGVGPETWIMDTMIDIGVPFESLYSVLEGMFYNDEAPFQGKNRRYIAKDILYVVQKWFQDSSRGTGKILGGESNAAAISATLQMVQPTLDARRAEECQTLRMRIEHVLR</sequence>
<comment type="subcellular location">
    <subcellularLocation>
        <location evidence="1">Nucleus</location>
    </subcellularLocation>
</comment>
<protein>
    <recommendedName>
        <fullName evidence="10">Non-repetitive nucleoporin</fullName>
    </recommendedName>
</protein>
<dbReference type="InterPro" id="IPR007187">
    <property type="entry name" value="Nucleoporin_Nup133/Nup155_C"/>
</dbReference>
<gene>
    <name evidence="8" type="ORF">N7G274_006872</name>
</gene>